<keyword evidence="2" id="KW-0732">Signal</keyword>
<accession>A0A0D0DRM3</accession>
<evidence type="ECO:0000313" key="3">
    <source>
        <dbReference type="EMBL" id="KIK95768.1"/>
    </source>
</evidence>
<dbReference type="InParanoid" id="A0A0D0DRM3"/>
<dbReference type="Proteomes" id="UP000054538">
    <property type="component" value="Unassembled WGS sequence"/>
</dbReference>
<evidence type="ECO:0000256" key="2">
    <source>
        <dbReference type="SAM" id="SignalP"/>
    </source>
</evidence>
<feature type="region of interest" description="Disordered" evidence="1">
    <location>
        <begin position="22"/>
        <end position="45"/>
    </location>
</feature>
<protein>
    <submittedName>
        <fullName evidence="3">Uncharacterized protein</fullName>
    </submittedName>
</protein>
<proteinExistence type="predicted"/>
<dbReference type="EMBL" id="KN825022">
    <property type="protein sequence ID" value="KIK95768.1"/>
    <property type="molecule type" value="Genomic_DNA"/>
</dbReference>
<keyword evidence="4" id="KW-1185">Reference proteome</keyword>
<evidence type="ECO:0000256" key="1">
    <source>
        <dbReference type="SAM" id="MobiDB-lite"/>
    </source>
</evidence>
<name>A0A0D0DRM3_9AGAM</name>
<feature type="chain" id="PRO_5002225860" evidence="2">
    <location>
        <begin position="18"/>
        <end position="154"/>
    </location>
</feature>
<dbReference type="OrthoDB" id="2659919at2759"/>
<feature type="signal peptide" evidence="2">
    <location>
        <begin position="1"/>
        <end position="17"/>
    </location>
</feature>
<organism evidence="3 4">
    <name type="scientific">Paxillus rubicundulus Ve08.2h10</name>
    <dbReference type="NCBI Taxonomy" id="930991"/>
    <lineage>
        <taxon>Eukaryota</taxon>
        <taxon>Fungi</taxon>
        <taxon>Dikarya</taxon>
        <taxon>Basidiomycota</taxon>
        <taxon>Agaricomycotina</taxon>
        <taxon>Agaricomycetes</taxon>
        <taxon>Agaricomycetidae</taxon>
        <taxon>Boletales</taxon>
        <taxon>Paxilineae</taxon>
        <taxon>Paxillaceae</taxon>
        <taxon>Paxillus</taxon>
    </lineage>
</organism>
<dbReference type="AlphaFoldDB" id="A0A0D0DRM3"/>
<reference evidence="4" key="2">
    <citation type="submission" date="2015-01" db="EMBL/GenBank/DDBJ databases">
        <title>Evolutionary Origins and Diversification of the Mycorrhizal Mutualists.</title>
        <authorList>
            <consortium name="DOE Joint Genome Institute"/>
            <consortium name="Mycorrhizal Genomics Consortium"/>
            <person name="Kohler A."/>
            <person name="Kuo A."/>
            <person name="Nagy L.G."/>
            <person name="Floudas D."/>
            <person name="Copeland A."/>
            <person name="Barry K.W."/>
            <person name="Cichocki N."/>
            <person name="Veneault-Fourrey C."/>
            <person name="LaButti K."/>
            <person name="Lindquist E.A."/>
            <person name="Lipzen A."/>
            <person name="Lundell T."/>
            <person name="Morin E."/>
            <person name="Murat C."/>
            <person name="Riley R."/>
            <person name="Ohm R."/>
            <person name="Sun H."/>
            <person name="Tunlid A."/>
            <person name="Henrissat B."/>
            <person name="Grigoriev I.V."/>
            <person name="Hibbett D.S."/>
            <person name="Martin F."/>
        </authorList>
    </citation>
    <scope>NUCLEOTIDE SEQUENCE [LARGE SCALE GENOMIC DNA]</scope>
    <source>
        <strain evidence="4">Ve08.2h10</strain>
    </source>
</reference>
<reference evidence="3 4" key="1">
    <citation type="submission" date="2014-04" db="EMBL/GenBank/DDBJ databases">
        <authorList>
            <consortium name="DOE Joint Genome Institute"/>
            <person name="Kuo A."/>
            <person name="Kohler A."/>
            <person name="Jargeat P."/>
            <person name="Nagy L.G."/>
            <person name="Floudas D."/>
            <person name="Copeland A."/>
            <person name="Barry K.W."/>
            <person name="Cichocki N."/>
            <person name="Veneault-Fourrey C."/>
            <person name="LaButti K."/>
            <person name="Lindquist E.A."/>
            <person name="Lipzen A."/>
            <person name="Lundell T."/>
            <person name="Morin E."/>
            <person name="Murat C."/>
            <person name="Sun H."/>
            <person name="Tunlid A."/>
            <person name="Henrissat B."/>
            <person name="Grigoriev I.V."/>
            <person name="Hibbett D.S."/>
            <person name="Martin F."/>
            <person name="Nordberg H.P."/>
            <person name="Cantor M.N."/>
            <person name="Hua S.X."/>
        </authorList>
    </citation>
    <scope>NUCLEOTIDE SEQUENCE [LARGE SCALE GENOMIC DNA]</scope>
    <source>
        <strain evidence="3 4">Ve08.2h10</strain>
    </source>
</reference>
<dbReference type="HOGENOM" id="CLU_103445_0_0_1"/>
<evidence type="ECO:0000313" key="4">
    <source>
        <dbReference type="Proteomes" id="UP000054538"/>
    </source>
</evidence>
<gene>
    <name evidence="3" type="ORF">PAXRUDRAFT_32798</name>
</gene>
<sequence length="154" mass="16744">MLFHIALCLLIDNLGKSDPDSGNGNPTLGLAYNQPKDLPHSADARTLPPAGSDHPFLLTDSDIIASGRYHSAPKIRPQPEGDVALSPAHMQSSGQRKHTHGIVAKIASVISRWFRLFTEACSVAVICAVRMRLAGYYTLPSLSYVTFILIGHLW</sequence>